<evidence type="ECO:0000313" key="5">
    <source>
        <dbReference type="EMBL" id="WVZ08708.1"/>
    </source>
</evidence>
<reference evidence="3 6" key="1">
    <citation type="journal article" date="2023" name="Life. Sci Alliance">
        <title>Evolutionary insights into 3D genome organization and epigenetic landscape of Vigna mungo.</title>
        <authorList>
            <person name="Junaid A."/>
            <person name="Singh B."/>
            <person name="Bhatia S."/>
        </authorList>
    </citation>
    <scope>NUCLEOTIDE SEQUENCE [LARGE SCALE GENOMIC DNA]</scope>
    <source>
        <strain evidence="3">Urdbean</strain>
    </source>
</reference>
<evidence type="ECO:0000313" key="4">
    <source>
        <dbReference type="EMBL" id="WVZ08704.1"/>
    </source>
</evidence>
<accession>A0AAQ3N9I1</accession>
<feature type="transmembrane region" description="Helical" evidence="1">
    <location>
        <begin position="250"/>
        <end position="270"/>
    </location>
</feature>
<sequence>MGDEANPSFNERGRENLVGNGFRIEGGRNSYGSGGNEYSVKSGLVLVERGYALNPERLCSHVLVQQLGTYHHPNENLAMSLVSPLLDSTNYHFWNRSMITALSAKNKVELTDGSAPRPLAFDRLFGAWKRCNTMVRKFGAISSRGTRKLEASSLKQGDFTVTDYFTQLRVFWDELENFRPYPFCYANVHSHVLLMDLLPPINKIFSYVAQQERQYSIPDIFHPETKQNSINVVNALPPLLPLVPFMDDMVTLRVLVIANMASQIILILLMEKFVHIVGRQVIQLKFAIRSMNIFLVIVSLMPNPFLLAVSHSLKQQLLKRNNILVLRIQKFGLLLNNIKLYWP</sequence>
<gene>
    <name evidence="3" type="ORF">V8G54_018107</name>
    <name evidence="4" type="ORF">V8G54_022050</name>
    <name evidence="5" type="ORF">V8G54_022054</name>
</gene>
<keyword evidence="1" id="KW-0472">Membrane</keyword>
<dbReference type="EMBL" id="CP144695">
    <property type="protein sequence ID" value="WVZ08704.1"/>
    <property type="molecule type" value="Genomic_DNA"/>
</dbReference>
<feature type="transmembrane region" description="Helical" evidence="1">
    <location>
        <begin position="291"/>
        <end position="313"/>
    </location>
</feature>
<dbReference type="EMBL" id="CP144695">
    <property type="protein sequence ID" value="WVZ04761.1"/>
    <property type="molecule type" value="Genomic_DNA"/>
</dbReference>
<reference evidence="3" key="2">
    <citation type="submission" date="2024-01" db="EMBL/GenBank/DDBJ databases">
        <authorList>
            <person name="Junaid A."/>
            <person name="Bhatia S."/>
        </authorList>
    </citation>
    <scope>NUCLEOTIDE SEQUENCE</scope>
    <source>
        <strain evidence="3">Urdbean</strain>
        <tissue evidence="3">Leaf</tissue>
    </source>
</reference>
<dbReference type="AlphaFoldDB" id="A0AAQ3N9I1"/>
<dbReference type="InterPro" id="IPR029472">
    <property type="entry name" value="Copia-like_N"/>
</dbReference>
<dbReference type="EMBL" id="CP144695">
    <property type="protein sequence ID" value="WVZ08708.1"/>
    <property type="molecule type" value="Genomic_DNA"/>
</dbReference>
<evidence type="ECO:0000313" key="6">
    <source>
        <dbReference type="Proteomes" id="UP001374535"/>
    </source>
</evidence>
<name>A0AAQ3N9I1_VIGMU</name>
<evidence type="ECO:0000259" key="2">
    <source>
        <dbReference type="Pfam" id="PF14244"/>
    </source>
</evidence>
<dbReference type="PANTHER" id="PTHR37610">
    <property type="entry name" value="CCHC-TYPE DOMAIN-CONTAINING PROTEIN"/>
    <property type="match status" value="1"/>
</dbReference>
<evidence type="ECO:0000256" key="1">
    <source>
        <dbReference type="SAM" id="Phobius"/>
    </source>
</evidence>
<feature type="domain" description="Retrotransposon Copia-like N-terminal" evidence="2">
    <location>
        <begin position="72"/>
        <end position="118"/>
    </location>
</feature>
<organism evidence="3 6">
    <name type="scientific">Vigna mungo</name>
    <name type="common">Black gram</name>
    <name type="synonym">Phaseolus mungo</name>
    <dbReference type="NCBI Taxonomy" id="3915"/>
    <lineage>
        <taxon>Eukaryota</taxon>
        <taxon>Viridiplantae</taxon>
        <taxon>Streptophyta</taxon>
        <taxon>Embryophyta</taxon>
        <taxon>Tracheophyta</taxon>
        <taxon>Spermatophyta</taxon>
        <taxon>Magnoliopsida</taxon>
        <taxon>eudicotyledons</taxon>
        <taxon>Gunneridae</taxon>
        <taxon>Pentapetalae</taxon>
        <taxon>rosids</taxon>
        <taxon>fabids</taxon>
        <taxon>Fabales</taxon>
        <taxon>Fabaceae</taxon>
        <taxon>Papilionoideae</taxon>
        <taxon>50 kb inversion clade</taxon>
        <taxon>NPAAA clade</taxon>
        <taxon>indigoferoid/millettioid clade</taxon>
        <taxon>Phaseoleae</taxon>
        <taxon>Vigna</taxon>
    </lineage>
</organism>
<dbReference type="Pfam" id="PF14244">
    <property type="entry name" value="Retrotran_gag_3"/>
    <property type="match status" value="1"/>
</dbReference>
<keyword evidence="1" id="KW-0812">Transmembrane</keyword>
<proteinExistence type="predicted"/>
<protein>
    <recommendedName>
        <fullName evidence="2">Retrotransposon Copia-like N-terminal domain-containing protein</fullName>
    </recommendedName>
</protein>
<dbReference type="Proteomes" id="UP001374535">
    <property type="component" value="Chromosome 6"/>
</dbReference>
<dbReference type="PANTHER" id="PTHR37610:SF55">
    <property type="entry name" value="RETROTRANSPOSON COPIA-LIKE N-TERMINAL DOMAIN-CONTAINING PROTEIN"/>
    <property type="match status" value="1"/>
</dbReference>
<evidence type="ECO:0000313" key="3">
    <source>
        <dbReference type="EMBL" id="WVZ04761.1"/>
    </source>
</evidence>
<keyword evidence="6" id="KW-1185">Reference proteome</keyword>
<keyword evidence="1" id="KW-1133">Transmembrane helix</keyword>